<dbReference type="PANTHER" id="PTHR23221:SF7">
    <property type="entry name" value="PHOSPHATIDYLINOSITOL-GLYCAN-SPECIFIC PHOSPHOLIPASE D"/>
    <property type="match status" value="1"/>
</dbReference>
<comment type="caution">
    <text evidence="6">The sequence shown here is derived from an EMBL/GenBank/DDBJ whole genome shotgun (WGS) entry which is preliminary data.</text>
</comment>
<gene>
    <name evidence="6" type="ORF">AB0E65_09205</name>
</gene>
<dbReference type="PROSITE" id="PS51470">
    <property type="entry name" value="FG_GAP"/>
    <property type="match status" value="2"/>
</dbReference>
<feature type="chain" id="PRO_5046043316" evidence="5">
    <location>
        <begin position="36"/>
        <end position="499"/>
    </location>
</feature>
<proteinExistence type="predicted"/>
<dbReference type="RefSeq" id="WP_245967755.1">
    <property type="nucleotide sequence ID" value="NZ_BEVZ01000008.1"/>
</dbReference>
<dbReference type="InterPro" id="IPR028994">
    <property type="entry name" value="Integrin_alpha_N"/>
</dbReference>
<evidence type="ECO:0000256" key="5">
    <source>
        <dbReference type="SAM" id="SignalP"/>
    </source>
</evidence>
<sequence length="499" mass="50808">MNHLRNRASRTALATAAAAVLTGGLLTVASAPAVAADSATTLRPDFNCDKKGDVVTGVTWATVGGKAEAGQIVALYGTGTGVVSTKRTVISQDTAGVPGAAEAGDFFGQDTAYGDFDKDGCDDLAVGAPGEDVTGDADAGSVTILWGSTSGLTGTGSVTVKDPASSSHDKWGLNLAVGDFDGDGRNDLAATTTKTKLYVYKGGFTRTGANGGWYGVETPLYTGEPDPENVPPPYNLQAGDVTGDGATDLVIDGMEFDEFDGYPHNFLFLGGKSGLQKESYQELRPGVVTAIGDIDRDGFGDIVSGAEWNESDEYGDTPYGARGGQVWITYGTGTGVDEITAINQDTSGVPGSSETDDMFGYELDLGDVNKDGYLDLAVGVPGEDVDGHEDAGSVVVLYGSAAGITGTGSQSFHQGSTSFPGDNEAGDSLGMDVKLDDLTGDGRADLVAGSWENGNGSIVYLPVNTTTGKITATGSRSMSPSAVGVSTAGNPGFGVNFAD</sequence>
<accession>A0ABV2YF79</accession>
<dbReference type="SMART" id="SM00191">
    <property type="entry name" value="Int_alpha"/>
    <property type="match status" value="5"/>
</dbReference>
<name>A0ABV2YF79_9ACTN</name>
<dbReference type="SUPFAM" id="SSF69318">
    <property type="entry name" value="Integrin alpha N-terminal domain"/>
    <property type="match status" value="1"/>
</dbReference>
<keyword evidence="7" id="KW-1185">Reference proteome</keyword>
<dbReference type="PANTHER" id="PTHR23221">
    <property type="entry name" value="GLYCOSYLPHOSPHATIDYLINOSITOL PHOSPHOLIPASE D"/>
    <property type="match status" value="1"/>
</dbReference>
<organism evidence="6 7">
    <name type="scientific">Streptomyces fragilis</name>
    <dbReference type="NCBI Taxonomy" id="67301"/>
    <lineage>
        <taxon>Bacteria</taxon>
        <taxon>Bacillati</taxon>
        <taxon>Actinomycetota</taxon>
        <taxon>Actinomycetes</taxon>
        <taxon>Kitasatosporales</taxon>
        <taxon>Streptomycetaceae</taxon>
        <taxon>Streptomyces</taxon>
    </lineage>
</organism>
<evidence type="ECO:0000256" key="3">
    <source>
        <dbReference type="ARBA" id="ARBA00022801"/>
    </source>
</evidence>
<dbReference type="EMBL" id="JBEZUR010000010">
    <property type="protein sequence ID" value="MEU3554385.1"/>
    <property type="molecule type" value="Genomic_DNA"/>
</dbReference>
<feature type="signal peptide" evidence="5">
    <location>
        <begin position="1"/>
        <end position="35"/>
    </location>
</feature>
<dbReference type="Proteomes" id="UP001550850">
    <property type="component" value="Unassembled WGS sequence"/>
</dbReference>
<dbReference type="Gene3D" id="2.130.10.130">
    <property type="entry name" value="Integrin alpha, N-terminal"/>
    <property type="match status" value="3"/>
</dbReference>
<evidence type="ECO:0000256" key="4">
    <source>
        <dbReference type="ARBA" id="ARBA00023180"/>
    </source>
</evidence>
<dbReference type="Pfam" id="PF01839">
    <property type="entry name" value="FG-GAP"/>
    <property type="match status" value="3"/>
</dbReference>
<reference evidence="6 7" key="1">
    <citation type="submission" date="2024-06" db="EMBL/GenBank/DDBJ databases">
        <title>The Natural Products Discovery Center: Release of the First 8490 Sequenced Strains for Exploring Actinobacteria Biosynthetic Diversity.</title>
        <authorList>
            <person name="Kalkreuter E."/>
            <person name="Kautsar S.A."/>
            <person name="Yang D."/>
            <person name="Bader C.D."/>
            <person name="Teijaro C.N."/>
            <person name="Fluegel L."/>
            <person name="Davis C.M."/>
            <person name="Simpson J.R."/>
            <person name="Lauterbach L."/>
            <person name="Steele A.D."/>
            <person name="Gui C."/>
            <person name="Meng S."/>
            <person name="Li G."/>
            <person name="Viehrig K."/>
            <person name="Ye F."/>
            <person name="Su P."/>
            <person name="Kiefer A.F."/>
            <person name="Nichols A."/>
            <person name="Cepeda A.J."/>
            <person name="Yan W."/>
            <person name="Fan B."/>
            <person name="Jiang Y."/>
            <person name="Adhikari A."/>
            <person name="Zheng C.-J."/>
            <person name="Schuster L."/>
            <person name="Cowan T.M."/>
            <person name="Smanski M.J."/>
            <person name="Chevrette M.G."/>
            <person name="De Carvalho L.P.S."/>
            <person name="Shen B."/>
        </authorList>
    </citation>
    <scope>NUCLEOTIDE SEQUENCE [LARGE SCALE GENOMIC DNA]</scope>
    <source>
        <strain evidence="6 7">NPDC038104</strain>
    </source>
</reference>
<keyword evidence="2" id="KW-0677">Repeat</keyword>
<evidence type="ECO:0000313" key="7">
    <source>
        <dbReference type="Proteomes" id="UP001550850"/>
    </source>
</evidence>
<keyword evidence="3" id="KW-0378">Hydrolase</keyword>
<protein>
    <submittedName>
        <fullName evidence="6">FG-GAP and VCBS repeat-containing protein</fullName>
    </submittedName>
</protein>
<evidence type="ECO:0000313" key="6">
    <source>
        <dbReference type="EMBL" id="MEU3554385.1"/>
    </source>
</evidence>
<dbReference type="InterPro" id="IPR013519">
    <property type="entry name" value="Int_alpha_beta-p"/>
</dbReference>
<evidence type="ECO:0000256" key="2">
    <source>
        <dbReference type="ARBA" id="ARBA00022737"/>
    </source>
</evidence>
<keyword evidence="1 5" id="KW-0732">Signal</keyword>
<dbReference type="InterPro" id="IPR013517">
    <property type="entry name" value="FG-GAP"/>
</dbReference>
<keyword evidence="4" id="KW-0325">Glycoprotein</keyword>
<evidence type="ECO:0000256" key="1">
    <source>
        <dbReference type="ARBA" id="ARBA00022729"/>
    </source>
</evidence>